<protein>
    <submittedName>
        <fullName evidence="2">Uncharacterized protein</fullName>
    </submittedName>
</protein>
<feature type="region of interest" description="Disordered" evidence="1">
    <location>
        <begin position="1"/>
        <end position="47"/>
    </location>
</feature>
<name>A0A0B2W0K4_TOXCA</name>
<evidence type="ECO:0000256" key="1">
    <source>
        <dbReference type="SAM" id="MobiDB-lite"/>
    </source>
</evidence>
<evidence type="ECO:0000313" key="3">
    <source>
        <dbReference type="Proteomes" id="UP000031036"/>
    </source>
</evidence>
<organism evidence="2 3">
    <name type="scientific">Toxocara canis</name>
    <name type="common">Canine roundworm</name>
    <dbReference type="NCBI Taxonomy" id="6265"/>
    <lineage>
        <taxon>Eukaryota</taxon>
        <taxon>Metazoa</taxon>
        <taxon>Ecdysozoa</taxon>
        <taxon>Nematoda</taxon>
        <taxon>Chromadorea</taxon>
        <taxon>Rhabditida</taxon>
        <taxon>Spirurina</taxon>
        <taxon>Ascaridomorpha</taxon>
        <taxon>Ascaridoidea</taxon>
        <taxon>Toxocaridae</taxon>
        <taxon>Toxocara</taxon>
    </lineage>
</organism>
<dbReference type="AlphaFoldDB" id="A0A0B2W0K4"/>
<feature type="compositionally biased region" description="Low complexity" evidence="1">
    <location>
        <begin position="25"/>
        <end position="42"/>
    </location>
</feature>
<evidence type="ECO:0000313" key="2">
    <source>
        <dbReference type="EMBL" id="KHN87493.1"/>
    </source>
</evidence>
<sequence>MPSTSKKLTRRRAKSSMHTNGNSVLNSGLSTTTLSTHHSNGGICSPNTLKRDRHKSLLCKLHYDVSMIYQVIT</sequence>
<proteinExistence type="predicted"/>
<keyword evidence="3" id="KW-1185">Reference proteome</keyword>
<dbReference type="Proteomes" id="UP000031036">
    <property type="component" value="Unassembled WGS sequence"/>
</dbReference>
<comment type="caution">
    <text evidence="2">The sequence shown here is derived from an EMBL/GenBank/DDBJ whole genome shotgun (WGS) entry which is preliminary data.</text>
</comment>
<accession>A0A0B2W0K4</accession>
<reference evidence="2 3" key="1">
    <citation type="submission" date="2014-11" db="EMBL/GenBank/DDBJ databases">
        <title>Genetic blueprint of the zoonotic pathogen Toxocara canis.</title>
        <authorList>
            <person name="Zhu X.-Q."/>
            <person name="Korhonen P.K."/>
            <person name="Cai H."/>
            <person name="Young N.D."/>
            <person name="Nejsum P."/>
            <person name="von Samson-Himmelstjerna G."/>
            <person name="Boag P.R."/>
            <person name="Tan P."/>
            <person name="Li Q."/>
            <person name="Min J."/>
            <person name="Yang Y."/>
            <person name="Wang X."/>
            <person name="Fang X."/>
            <person name="Hall R.S."/>
            <person name="Hofmann A."/>
            <person name="Sternberg P.W."/>
            <person name="Jex A.R."/>
            <person name="Gasser R.B."/>
        </authorList>
    </citation>
    <scope>NUCLEOTIDE SEQUENCE [LARGE SCALE GENOMIC DNA]</scope>
    <source>
        <strain evidence="2">PN_DK_2014</strain>
    </source>
</reference>
<dbReference type="EMBL" id="JPKZ01000424">
    <property type="protein sequence ID" value="KHN87493.1"/>
    <property type="molecule type" value="Genomic_DNA"/>
</dbReference>
<gene>
    <name evidence="2" type="ORF">Tcan_08927</name>
</gene>